<dbReference type="GO" id="GO:0005615">
    <property type="term" value="C:extracellular space"/>
    <property type="evidence" value="ECO:0007669"/>
    <property type="project" value="TreeGrafter"/>
</dbReference>
<dbReference type="InterPro" id="IPR008435">
    <property type="entry name" value="CRF-bd"/>
</dbReference>
<reference evidence="2 3" key="1">
    <citation type="submission" date="2017-03" db="EMBL/GenBank/DDBJ databases">
        <title>Genome Survey of Euroglyphus maynei.</title>
        <authorList>
            <person name="Arlian L.G."/>
            <person name="Morgan M.S."/>
            <person name="Rider S.D."/>
        </authorList>
    </citation>
    <scope>NUCLEOTIDE SEQUENCE [LARGE SCALE GENOMIC DNA]</scope>
    <source>
        <strain evidence="2">Arlian Lab</strain>
        <tissue evidence="2">Whole body</tissue>
    </source>
</reference>
<dbReference type="Pfam" id="PF05428">
    <property type="entry name" value="CRF-BP_N"/>
    <property type="match status" value="1"/>
</dbReference>
<dbReference type="AlphaFoldDB" id="A0A1Y3B9Y6"/>
<sequence>CPNVGVRLHIKDHQIPDQHIEIAYRAIPKNFISALSNSPVKLTCPTISSEAFQSVPLRLDSTACRESISEPGYYSLTISKETSKKYCAIYFIAPPSYQIELQLNYLRIGDSKEPECPESDFVKIINGWSYNQEVIPHYPDHGTDIINRFFNMCTKEHLNSFANQSASAGFELSQNIGQIDYRLTKIGSKMTFTVRFKFVKEPCNIIYAIADVPVNSFYITRNYRDLKICTTYFVREIWRPFDIDGLLINVTSYDVGFVKHPLKNQQLHENLIRPCSSELANDFAEIDGGTRFGVTSTLKPDGFEICNRAPIEPFPFSVFVQCQSVAVRLVSRNTERANNFIQFSVRKISKGESKAIKSDDKIKKLTCLNKPKAFQEYPMALDAD</sequence>
<dbReference type="PANTHER" id="PTHR10278:SF0">
    <property type="entry name" value="CORTICOTROPIN-RELEASING FACTOR-BINDING PROTEIN"/>
    <property type="match status" value="1"/>
</dbReference>
<accession>A0A1Y3B9Y6</accession>
<evidence type="ECO:0000313" key="3">
    <source>
        <dbReference type="Proteomes" id="UP000194236"/>
    </source>
</evidence>
<dbReference type="GO" id="GO:0051460">
    <property type="term" value="P:negative regulation of corticotropin secretion"/>
    <property type="evidence" value="ECO:0007669"/>
    <property type="project" value="TreeGrafter"/>
</dbReference>
<keyword evidence="3" id="KW-1185">Reference proteome</keyword>
<comment type="caution">
    <text evidence="2">The sequence shown here is derived from an EMBL/GenBank/DDBJ whole genome shotgun (WGS) entry which is preliminary data.</text>
</comment>
<protein>
    <recommendedName>
        <fullName evidence="1">Corticotropin-releasing factor binding protein N-terminal domain-containing protein</fullName>
    </recommendedName>
</protein>
<dbReference type="GO" id="GO:0051424">
    <property type="term" value="F:corticotropin-releasing hormone binding"/>
    <property type="evidence" value="ECO:0007669"/>
    <property type="project" value="InterPro"/>
</dbReference>
<evidence type="ECO:0000313" key="2">
    <source>
        <dbReference type="EMBL" id="OTF77679.1"/>
    </source>
</evidence>
<dbReference type="PANTHER" id="PTHR10278">
    <property type="entry name" value="CORTICOTROPIN-RELEASING FACTOR-BINDING PROTEIN"/>
    <property type="match status" value="1"/>
</dbReference>
<gene>
    <name evidence="2" type="ORF">BLA29_006098</name>
</gene>
<dbReference type="Proteomes" id="UP000194236">
    <property type="component" value="Unassembled WGS sequence"/>
</dbReference>
<name>A0A1Y3B9Y6_EURMA</name>
<dbReference type="EMBL" id="MUJZ01031424">
    <property type="protein sequence ID" value="OTF77679.1"/>
    <property type="molecule type" value="Genomic_DNA"/>
</dbReference>
<dbReference type="GO" id="GO:0009755">
    <property type="term" value="P:hormone-mediated signaling pathway"/>
    <property type="evidence" value="ECO:0007669"/>
    <property type="project" value="TreeGrafter"/>
</dbReference>
<evidence type="ECO:0000259" key="1">
    <source>
        <dbReference type="Pfam" id="PF05428"/>
    </source>
</evidence>
<feature type="domain" description="Corticotropin-releasing factor binding protein N-terminal" evidence="1">
    <location>
        <begin position="62"/>
        <end position="195"/>
    </location>
</feature>
<dbReference type="InterPro" id="IPR056177">
    <property type="entry name" value="CRF-BP_N"/>
</dbReference>
<dbReference type="OrthoDB" id="10056927at2759"/>
<feature type="non-terminal residue" evidence="2">
    <location>
        <position position="384"/>
    </location>
</feature>
<organism evidence="2 3">
    <name type="scientific">Euroglyphus maynei</name>
    <name type="common">Mayne's house dust mite</name>
    <dbReference type="NCBI Taxonomy" id="6958"/>
    <lineage>
        <taxon>Eukaryota</taxon>
        <taxon>Metazoa</taxon>
        <taxon>Ecdysozoa</taxon>
        <taxon>Arthropoda</taxon>
        <taxon>Chelicerata</taxon>
        <taxon>Arachnida</taxon>
        <taxon>Acari</taxon>
        <taxon>Acariformes</taxon>
        <taxon>Sarcoptiformes</taxon>
        <taxon>Astigmata</taxon>
        <taxon>Psoroptidia</taxon>
        <taxon>Analgoidea</taxon>
        <taxon>Pyroglyphidae</taxon>
        <taxon>Pyroglyphinae</taxon>
        <taxon>Euroglyphus</taxon>
    </lineage>
</organism>
<proteinExistence type="predicted"/>
<feature type="non-terminal residue" evidence="2">
    <location>
        <position position="1"/>
    </location>
</feature>